<organism evidence="1 2">
    <name type="scientific">Acaulospora colombiana</name>
    <dbReference type="NCBI Taxonomy" id="27376"/>
    <lineage>
        <taxon>Eukaryota</taxon>
        <taxon>Fungi</taxon>
        <taxon>Fungi incertae sedis</taxon>
        <taxon>Mucoromycota</taxon>
        <taxon>Glomeromycotina</taxon>
        <taxon>Glomeromycetes</taxon>
        <taxon>Diversisporales</taxon>
        <taxon>Acaulosporaceae</taxon>
        <taxon>Acaulospora</taxon>
    </lineage>
</organism>
<accession>A0ACA9NU78</accession>
<evidence type="ECO:0000313" key="1">
    <source>
        <dbReference type="EMBL" id="CAG8677540.1"/>
    </source>
</evidence>
<dbReference type="Proteomes" id="UP000789525">
    <property type="component" value="Unassembled WGS sequence"/>
</dbReference>
<reference evidence="1" key="1">
    <citation type="submission" date="2021-06" db="EMBL/GenBank/DDBJ databases">
        <authorList>
            <person name="Kallberg Y."/>
            <person name="Tangrot J."/>
            <person name="Rosling A."/>
        </authorList>
    </citation>
    <scope>NUCLEOTIDE SEQUENCE</scope>
    <source>
        <strain evidence="1">CL356</strain>
    </source>
</reference>
<keyword evidence="2" id="KW-1185">Reference proteome</keyword>
<feature type="non-terminal residue" evidence="1">
    <location>
        <position position="71"/>
    </location>
</feature>
<comment type="caution">
    <text evidence="1">The sequence shown here is derived from an EMBL/GenBank/DDBJ whole genome shotgun (WGS) entry which is preliminary data.</text>
</comment>
<sequence length="71" mass="8140">SVLLRVNDKADEIEGHRFEPSTIFKIFVQGIHLHEVHWKNPKKFDPNRFLGSNSELIQKNSLLPFGGGSRI</sequence>
<feature type="non-terminal residue" evidence="1">
    <location>
        <position position="1"/>
    </location>
</feature>
<proteinExistence type="predicted"/>
<protein>
    <submittedName>
        <fullName evidence="1">5699_t:CDS:1</fullName>
    </submittedName>
</protein>
<evidence type="ECO:0000313" key="2">
    <source>
        <dbReference type="Proteomes" id="UP000789525"/>
    </source>
</evidence>
<name>A0ACA9NU78_9GLOM</name>
<gene>
    <name evidence="1" type="ORF">ACOLOM_LOCUS9204</name>
</gene>
<dbReference type="EMBL" id="CAJVPT010025976">
    <property type="protein sequence ID" value="CAG8677540.1"/>
    <property type="molecule type" value="Genomic_DNA"/>
</dbReference>